<dbReference type="AlphaFoldDB" id="A0A9P4NID1"/>
<dbReference type="Proteomes" id="UP000800235">
    <property type="component" value="Unassembled WGS sequence"/>
</dbReference>
<dbReference type="EMBL" id="MU007092">
    <property type="protein sequence ID" value="KAF2422170.1"/>
    <property type="molecule type" value="Genomic_DNA"/>
</dbReference>
<protein>
    <submittedName>
        <fullName evidence="2">Uncharacterized protein</fullName>
    </submittedName>
</protein>
<gene>
    <name evidence="2" type="ORF">EJ08DRAFT_682732</name>
</gene>
<evidence type="ECO:0000256" key="1">
    <source>
        <dbReference type="SAM" id="MobiDB-lite"/>
    </source>
</evidence>
<name>A0A9P4NID1_9PEZI</name>
<proteinExistence type="predicted"/>
<evidence type="ECO:0000313" key="2">
    <source>
        <dbReference type="EMBL" id="KAF2422170.1"/>
    </source>
</evidence>
<sequence length="304" mass="34241">MLRLVGLESPLEIEKISLPEPFIPIDEPTPQSPVQESLKDEAPAYSARNFQCLSDLGIIQRMRKIDTIFSDPIQPDASQSEVLGMMRASLRMELVRREDEHNKRIRENLRMSSNPTTDGHVFKKAKMSLEAEASSANQWNKVEGLLNVDILNMSDFALQFHIYKLGCAVTDSQSIVSIAMATAKERLSSLQEVEDSYSVAWIEQERRKNIKHEKRDVEAELASEFRTSDKAEGIEAEAEAEEACEVRPSDQGDRIEAPADVAYEVWTTDSSEWTLSDNTPGGEVKDDIEDDYVWVDGGEGEKEE</sequence>
<accession>A0A9P4NID1</accession>
<feature type="region of interest" description="Disordered" evidence="1">
    <location>
        <begin position="272"/>
        <end position="304"/>
    </location>
</feature>
<keyword evidence="3" id="KW-1185">Reference proteome</keyword>
<reference evidence="2" key="1">
    <citation type="journal article" date="2020" name="Stud. Mycol.">
        <title>101 Dothideomycetes genomes: a test case for predicting lifestyles and emergence of pathogens.</title>
        <authorList>
            <person name="Haridas S."/>
            <person name="Albert R."/>
            <person name="Binder M."/>
            <person name="Bloem J."/>
            <person name="Labutti K."/>
            <person name="Salamov A."/>
            <person name="Andreopoulos B."/>
            <person name="Baker S."/>
            <person name="Barry K."/>
            <person name="Bills G."/>
            <person name="Bluhm B."/>
            <person name="Cannon C."/>
            <person name="Castanera R."/>
            <person name="Culley D."/>
            <person name="Daum C."/>
            <person name="Ezra D."/>
            <person name="Gonzalez J."/>
            <person name="Henrissat B."/>
            <person name="Kuo A."/>
            <person name="Liang C."/>
            <person name="Lipzen A."/>
            <person name="Lutzoni F."/>
            <person name="Magnuson J."/>
            <person name="Mondo S."/>
            <person name="Nolan M."/>
            <person name="Ohm R."/>
            <person name="Pangilinan J."/>
            <person name="Park H.-J."/>
            <person name="Ramirez L."/>
            <person name="Alfaro M."/>
            <person name="Sun H."/>
            <person name="Tritt A."/>
            <person name="Yoshinaga Y."/>
            <person name="Zwiers L.-H."/>
            <person name="Turgeon B."/>
            <person name="Goodwin S."/>
            <person name="Spatafora J."/>
            <person name="Crous P."/>
            <person name="Grigoriev I."/>
        </authorList>
    </citation>
    <scope>NUCLEOTIDE SEQUENCE</scope>
    <source>
        <strain evidence="2">CBS 130266</strain>
    </source>
</reference>
<organism evidence="2 3">
    <name type="scientific">Tothia fuscella</name>
    <dbReference type="NCBI Taxonomy" id="1048955"/>
    <lineage>
        <taxon>Eukaryota</taxon>
        <taxon>Fungi</taxon>
        <taxon>Dikarya</taxon>
        <taxon>Ascomycota</taxon>
        <taxon>Pezizomycotina</taxon>
        <taxon>Dothideomycetes</taxon>
        <taxon>Pleosporomycetidae</taxon>
        <taxon>Venturiales</taxon>
        <taxon>Cylindrosympodiaceae</taxon>
        <taxon>Tothia</taxon>
    </lineage>
</organism>
<comment type="caution">
    <text evidence="2">The sequence shown here is derived from an EMBL/GenBank/DDBJ whole genome shotgun (WGS) entry which is preliminary data.</text>
</comment>
<evidence type="ECO:0000313" key="3">
    <source>
        <dbReference type="Proteomes" id="UP000800235"/>
    </source>
</evidence>